<dbReference type="PROSITE" id="PS00028">
    <property type="entry name" value="ZINC_FINGER_C2H2_1"/>
    <property type="match status" value="8"/>
</dbReference>
<sequence>MNKILKSAVKHHQFEASQISGVLVYSFDRGPPVQLRFTQEVNITVLVDKMYNSSSTDSNSQTGEQSSSLYASSKFDISSADDQFKLSGEQASMPRTRRKRDCGADKRTPRKDKTKKKQGLKERKETHYTAVKSAKVKQKLHQAKSPEVESNNNYDDENESGLEDASLKDVEAGANKIKCQYCQKEFPTLRHFYDHRRAQGSSHPCKICGKIEPFEANLLVHIQRHSQAQLEESEAKSMERKSKNETKGKTKRSRKKERMKCNVCGLMVSSIDSLKIHMMLHTGESPYCCCVCGEKLPSLSSHRYHMDTHVTIDRFRCRSCNLRFSSRAELARHQLGHQFKCNLCDQVFPNKTSRTCHFRVAHPQDILRCSRCPALFSCAESLEKHMQYHAKCQRQQCPTCGLVVFRLKEHMLLHSAAPQARMFVCDQCPMSYLRKANLERHMRTHTGEKPYACSHCPKRFGSNGMLRKHLLTHTQERPFQCEICGKRCALRSNLAVHMRVHSTRQRFSCPICGQAFNHKNSLQGHIRSKHSKPSSPPAAAQFSSLLADPLAAAASTDNTLNSAQLCGLPQPQVDAGPMQLSCLSPMPTMSGLAEPVVNKGRPDYSHLIQLGYNSGVNDSLLDQTNMVPPHPQPGLSFPSYSNS</sequence>
<feature type="domain" description="C2H2-type" evidence="13">
    <location>
        <begin position="177"/>
        <end position="204"/>
    </location>
</feature>
<dbReference type="Proteomes" id="UP000735302">
    <property type="component" value="Unassembled WGS sequence"/>
</dbReference>
<keyword evidence="5 11" id="KW-0863">Zinc-finger</keyword>
<keyword evidence="10" id="KW-0539">Nucleus</keyword>
<evidence type="ECO:0000256" key="3">
    <source>
        <dbReference type="ARBA" id="ARBA00022723"/>
    </source>
</evidence>
<evidence type="ECO:0000256" key="8">
    <source>
        <dbReference type="ARBA" id="ARBA00023125"/>
    </source>
</evidence>
<dbReference type="GO" id="GO:0003690">
    <property type="term" value="F:double-stranded DNA binding"/>
    <property type="evidence" value="ECO:0007669"/>
    <property type="project" value="UniProtKB-ARBA"/>
</dbReference>
<evidence type="ECO:0000256" key="12">
    <source>
        <dbReference type="SAM" id="MobiDB-lite"/>
    </source>
</evidence>
<dbReference type="PANTHER" id="PTHR24390">
    <property type="entry name" value="ZINC FINGER PROTEIN"/>
    <property type="match status" value="1"/>
</dbReference>
<keyword evidence="6" id="KW-0862">Zinc</keyword>
<dbReference type="FunFam" id="3.30.160.60:FF:001370">
    <property type="entry name" value="Zinc finger protein"/>
    <property type="match status" value="1"/>
</dbReference>
<evidence type="ECO:0000256" key="10">
    <source>
        <dbReference type="ARBA" id="ARBA00023242"/>
    </source>
</evidence>
<evidence type="ECO:0000313" key="14">
    <source>
        <dbReference type="EMBL" id="GFO12011.1"/>
    </source>
</evidence>
<feature type="compositionally biased region" description="Basic and acidic residues" evidence="12">
    <location>
        <begin position="233"/>
        <end position="248"/>
    </location>
</feature>
<proteinExistence type="inferred from homology"/>
<comment type="caution">
    <text evidence="14">The sequence shown here is derived from an EMBL/GenBank/DDBJ whole genome shotgun (WGS) entry which is preliminary data.</text>
</comment>
<dbReference type="GO" id="GO:0008270">
    <property type="term" value="F:zinc ion binding"/>
    <property type="evidence" value="ECO:0007669"/>
    <property type="project" value="UniProtKB-KW"/>
</dbReference>
<name>A0AAV4ALF3_9GAST</name>
<dbReference type="PANTHER" id="PTHR24390:SF245">
    <property type="entry name" value="C2H2-TYPE DOMAIN-CONTAINING PROTEIN"/>
    <property type="match status" value="1"/>
</dbReference>
<organism evidence="14 15">
    <name type="scientific">Plakobranchus ocellatus</name>
    <dbReference type="NCBI Taxonomy" id="259542"/>
    <lineage>
        <taxon>Eukaryota</taxon>
        <taxon>Metazoa</taxon>
        <taxon>Spiralia</taxon>
        <taxon>Lophotrochozoa</taxon>
        <taxon>Mollusca</taxon>
        <taxon>Gastropoda</taxon>
        <taxon>Heterobranchia</taxon>
        <taxon>Euthyneura</taxon>
        <taxon>Panpulmonata</taxon>
        <taxon>Sacoglossa</taxon>
        <taxon>Placobranchoidea</taxon>
        <taxon>Plakobranchidae</taxon>
        <taxon>Plakobranchus</taxon>
    </lineage>
</organism>
<feature type="domain" description="C2H2-type" evidence="13">
    <location>
        <begin position="315"/>
        <end position="337"/>
    </location>
</feature>
<reference evidence="14 15" key="1">
    <citation type="journal article" date="2021" name="Elife">
        <title>Chloroplast acquisition without the gene transfer in kleptoplastic sea slugs, Plakobranchus ocellatus.</title>
        <authorList>
            <person name="Maeda T."/>
            <person name="Takahashi S."/>
            <person name="Yoshida T."/>
            <person name="Shimamura S."/>
            <person name="Takaki Y."/>
            <person name="Nagai Y."/>
            <person name="Toyoda A."/>
            <person name="Suzuki Y."/>
            <person name="Arimoto A."/>
            <person name="Ishii H."/>
            <person name="Satoh N."/>
            <person name="Nishiyama T."/>
            <person name="Hasebe M."/>
            <person name="Maruyama T."/>
            <person name="Minagawa J."/>
            <person name="Obokata J."/>
            <person name="Shigenobu S."/>
        </authorList>
    </citation>
    <scope>NUCLEOTIDE SEQUENCE [LARGE SCALE GENOMIC DNA]</scope>
</reference>
<feature type="region of interest" description="Disordered" evidence="12">
    <location>
        <begin position="229"/>
        <end position="256"/>
    </location>
</feature>
<keyword evidence="4" id="KW-0677">Repeat</keyword>
<feature type="domain" description="C2H2-type" evidence="13">
    <location>
        <begin position="507"/>
        <end position="535"/>
    </location>
</feature>
<evidence type="ECO:0000313" key="15">
    <source>
        <dbReference type="Proteomes" id="UP000735302"/>
    </source>
</evidence>
<dbReference type="FunFam" id="3.30.160.60:FF:001485">
    <property type="entry name" value="Krueppel-related zinc finger protein"/>
    <property type="match status" value="1"/>
</dbReference>
<evidence type="ECO:0000256" key="2">
    <source>
        <dbReference type="ARBA" id="ARBA00006991"/>
    </source>
</evidence>
<dbReference type="Pfam" id="PF00096">
    <property type="entry name" value="zf-C2H2"/>
    <property type="match status" value="5"/>
</dbReference>
<keyword evidence="8" id="KW-0238">DNA-binding</keyword>
<keyword evidence="15" id="KW-1185">Reference proteome</keyword>
<dbReference type="SUPFAM" id="SSF57667">
    <property type="entry name" value="beta-beta-alpha zinc fingers"/>
    <property type="match status" value="6"/>
</dbReference>
<accession>A0AAV4ALF3</accession>
<comment type="subcellular location">
    <subcellularLocation>
        <location evidence="1">Nucleus</location>
    </subcellularLocation>
</comment>
<evidence type="ECO:0000256" key="1">
    <source>
        <dbReference type="ARBA" id="ARBA00004123"/>
    </source>
</evidence>
<dbReference type="Gene3D" id="3.30.160.60">
    <property type="entry name" value="Classic Zinc Finger"/>
    <property type="match status" value="8"/>
</dbReference>
<feature type="domain" description="C2H2-type" evidence="13">
    <location>
        <begin position="423"/>
        <end position="450"/>
    </location>
</feature>
<feature type="region of interest" description="Disordered" evidence="12">
    <location>
        <begin position="84"/>
        <end position="164"/>
    </location>
</feature>
<comment type="similarity">
    <text evidence="2">Belongs to the krueppel C2H2-type zinc-finger protein family.</text>
</comment>
<feature type="compositionally biased region" description="Basic residues" evidence="12">
    <location>
        <begin position="108"/>
        <end position="118"/>
    </location>
</feature>
<gene>
    <name evidence="14" type="ORF">PoB_003851600</name>
</gene>
<evidence type="ECO:0000256" key="11">
    <source>
        <dbReference type="PROSITE-ProRule" id="PRU00042"/>
    </source>
</evidence>
<dbReference type="FunFam" id="3.30.160.60:FF:000621">
    <property type="entry name" value="FLT3-interacting zinc finger 1"/>
    <property type="match status" value="1"/>
</dbReference>
<dbReference type="GO" id="GO:0005634">
    <property type="term" value="C:nucleus"/>
    <property type="evidence" value="ECO:0007669"/>
    <property type="project" value="UniProtKB-SubCell"/>
</dbReference>
<dbReference type="InterPro" id="IPR036236">
    <property type="entry name" value="Znf_C2H2_sf"/>
</dbReference>
<dbReference type="InterPro" id="IPR013087">
    <property type="entry name" value="Znf_C2H2_type"/>
</dbReference>
<feature type="domain" description="C2H2-type" evidence="13">
    <location>
        <begin position="339"/>
        <end position="362"/>
    </location>
</feature>
<dbReference type="SMART" id="SM00355">
    <property type="entry name" value="ZnF_C2H2"/>
    <property type="match status" value="12"/>
</dbReference>
<feature type="domain" description="C2H2-type" evidence="13">
    <location>
        <begin position="479"/>
        <end position="506"/>
    </location>
</feature>
<keyword evidence="9" id="KW-0804">Transcription</keyword>
<evidence type="ECO:0000256" key="4">
    <source>
        <dbReference type="ARBA" id="ARBA00022737"/>
    </source>
</evidence>
<feature type="domain" description="C2H2-type" evidence="13">
    <location>
        <begin position="451"/>
        <end position="478"/>
    </location>
</feature>
<dbReference type="AlphaFoldDB" id="A0AAV4ALF3"/>
<keyword evidence="3" id="KW-0479">Metal-binding</keyword>
<dbReference type="EMBL" id="BLXT01004368">
    <property type="protein sequence ID" value="GFO12011.1"/>
    <property type="molecule type" value="Genomic_DNA"/>
</dbReference>
<evidence type="ECO:0000256" key="9">
    <source>
        <dbReference type="ARBA" id="ARBA00023163"/>
    </source>
</evidence>
<evidence type="ECO:0000259" key="13">
    <source>
        <dbReference type="PROSITE" id="PS50157"/>
    </source>
</evidence>
<feature type="domain" description="C2H2-type" evidence="13">
    <location>
        <begin position="367"/>
        <end position="394"/>
    </location>
</feature>
<protein>
    <submittedName>
        <fullName evidence="14">Zinc finger protein 226</fullName>
    </submittedName>
</protein>
<dbReference type="PROSITE" id="PS50157">
    <property type="entry name" value="ZINC_FINGER_C2H2_2"/>
    <property type="match status" value="9"/>
</dbReference>
<keyword evidence="7" id="KW-0805">Transcription regulation</keyword>
<evidence type="ECO:0000256" key="6">
    <source>
        <dbReference type="ARBA" id="ARBA00022833"/>
    </source>
</evidence>
<evidence type="ECO:0000256" key="5">
    <source>
        <dbReference type="ARBA" id="ARBA00022771"/>
    </source>
</evidence>
<feature type="domain" description="C2H2-type" evidence="13">
    <location>
        <begin position="259"/>
        <end position="286"/>
    </location>
</feature>
<evidence type="ECO:0000256" key="7">
    <source>
        <dbReference type="ARBA" id="ARBA00023015"/>
    </source>
</evidence>